<dbReference type="SUPFAM" id="SSF48498">
    <property type="entry name" value="Tetracyclin repressor-like, C-terminal domain"/>
    <property type="match status" value="1"/>
</dbReference>
<reference evidence="6 7" key="1">
    <citation type="submission" date="2022-12" db="EMBL/GenBank/DDBJ databases">
        <title>Complete genome sequencing of Dickeya lacustris type strain LMG30899.</title>
        <authorList>
            <person name="Dobhal S."/>
            <person name="Arizala D."/>
            <person name="Arif M."/>
        </authorList>
    </citation>
    <scope>NUCLEOTIDE SEQUENCE [LARGE SCALE GENOMIC DNA]</scope>
    <source>
        <strain evidence="6 7">LMG30899</strain>
    </source>
</reference>
<dbReference type="InterPro" id="IPR009057">
    <property type="entry name" value="Homeodomain-like_sf"/>
</dbReference>
<evidence type="ECO:0000313" key="7">
    <source>
        <dbReference type="Proteomes" id="UP001219630"/>
    </source>
</evidence>
<dbReference type="RefSeq" id="WP_125260948.1">
    <property type="nucleotide sequence ID" value="NZ_CP114280.1"/>
</dbReference>
<gene>
    <name evidence="6" type="ORF">O1Q98_13020</name>
</gene>
<name>A0ABY8G3Q2_9GAMM</name>
<evidence type="ECO:0000256" key="4">
    <source>
        <dbReference type="PROSITE-ProRule" id="PRU00335"/>
    </source>
</evidence>
<dbReference type="SUPFAM" id="SSF46689">
    <property type="entry name" value="Homeodomain-like"/>
    <property type="match status" value="1"/>
</dbReference>
<organism evidence="6 7">
    <name type="scientific">Dickeya lacustris</name>
    <dbReference type="NCBI Taxonomy" id="2259638"/>
    <lineage>
        <taxon>Bacteria</taxon>
        <taxon>Pseudomonadati</taxon>
        <taxon>Pseudomonadota</taxon>
        <taxon>Gammaproteobacteria</taxon>
        <taxon>Enterobacterales</taxon>
        <taxon>Pectobacteriaceae</taxon>
        <taxon>Dickeya</taxon>
    </lineage>
</organism>
<protein>
    <submittedName>
        <fullName evidence="6">TetR/AcrR family transcriptional regulator</fullName>
    </submittedName>
</protein>
<evidence type="ECO:0000256" key="1">
    <source>
        <dbReference type="ARBA" id="ARBA00023015"/>
    </source>
</evidence>
<dbReference type="EMBL" id="CP114280">
    <property type="protein sequence ID" value="WFN54585.1"/>
    <property type="molecule type" value="Genomic_DNA"/>
</dbReference>
<evidence type="ECO:0000256" key="3">
    <source>
        <dbReference type="ARBA" id="ARBA00023163"/>
    </source>
</evidence>
<dbReference type="PANTHER" id="PTHR47506:SF3">
    <property type="entry name" value="HTH-TYPE TRANSCRIPTIONAL REGULATOR LMRA"/>
    <property type="match status" value="1"/>
</dbReference>
<evidence type="ECO:0000256" key="2">
    <source>
        <dbReference type="ARBA" id="ARBA00023125"/>
    </source>
</evidence>
<keyword evidence="1" id="KW-0805">Transcription regulation</keyword>
<accession>A0ABY8G3Q2</accession>
<keyword evidence="7" id="KW-1185">Reference proteome</keyword>
<dbReference type="InterPro" id="IPR036271">
    <property type="entry name" value="Tet_transcr_reg_TetR-rel_C_sf"/>
</dbReference>
<dbReference type="PROSITE" id="PS50977">
    <property type="entry name" value="HTH_TETR_2"/>
    <property type="match status" value="1"/>
</dbReference>
<feature type="domain" description="HTH tetR-type" evidence="5">
    <location>
        <begin position="2"/>
        <end position="62"/>
    </location>
</feature>
<feature type="DNA-binding region" description="H-T-H motif" evidence="4">
    <location>
        <begin position="25"/>
        <end position="44"/>
    </location>
</feature>
<dbReference type="Proteomes" id="UP001219630">
    <property type="component" value="Chromosome"/>
</dbReference>
<proteinExistence type="predicted"/>
<dbReference type="InterPro" id="IPR001647">
    <property type="entry name" value="HTH_TetR"/>
</dbReference>
<evidence type="ECO:0000313" key="6">
    <source>
        <dbReference type="EMBL" id="WFN54585.1"/>
    </source>
</evidence>
<sequence>MNDKRQQLIITALTLFNQKGINSVGINEVLEVSGIAKKTLYHHFPSKNELVLAALAHRDQIFMNWLSSALAQATSPNEVVRCLFHALTDWFKGNVEVLSAFHGCFFINTAAEIRDPSSPLARYCREHKQKVRLLLQQHLPTVSAEGLELLCLLKEGAIVAAFVGQDLDAAAKCIALAEYGLTMKG</sequence>
<dbReference type="PRINTS" id="PR00455">
    <property type="entry name" value="HTHTETR"/>
</dbReference>
<keyword evidence="3" id="KW-0804">Transcription</keyword>
<dbReference type="Gene3D" id="1.10.357.10">
    <property type="entry name" value="Tetracycline Repressor, domain 2"/>
    <property type="match status" value="1"/>
</dbReference>
<dbReference type="Pfam" id="PF00440">
    <property type="entry name" value="TetR_N"/>
    <property type="match status" value="1"/>
</dbReference>
<keyword evidence="2 4" id="KW-0238">DNA-binding</keyword>
<evidence type="ECO:0000259" key="5">
    <source>
        <dbReference type="PROSITE" id="PS50977"/>
    </source>
</evidence>
<dbReference type="PANTHER" id="PTHR47506">
    <property type="entry name" value="TRANSCRIPTIONAL REGULATORY PROTEIN"/>
    <property type="match status" value="1"/>
</dbReference>